<evidence type="ECO:0000256" key="1">
    <source>
        <dbReference type="SAM" id="MobiDB-lite"/>
    </source>
</evidence>
<reference evidence="3" key="1">
    <citation type="journal article" date="2019" name="Int. J. Syst. Evol. Microbiol.">
        <title>The Global Catalogue of Microorganisms (GCM) 10K type strain sequencing project: providing services to taxonomists for standard genome sequencing and annotation.</title>
        <authorList>
            <consortium name="The Broad Institute Genomics Platform"/>
            <consortium name="The Broad Institute Genome Sequencing Center for Infectious Disease"/>
            <person name="Wu L."/>
            <person name="Ma J."/>
        </authorList>
    </citation>
    <scope>NUCLEOTIDE SEQUENCE [LARGE SCALE GENOMIC DNA]</scope>
    <source>
        <strain evidence="3">JCM 9373</strain>
    </source>
</reference>
<sequence>MLLRRWWSAAGSVKSRSGLPRHEQPPGGCPHELRERAVRAGGVDRSLREGGQEAITWMSCDRGEGVDYGRVAYARRPSGEPVFDGPEVFAAGIRPHEGMPGFALLHAHPADEPSVRRGADDRGRLANEPAP</sequence>
<gene>
    <name evidence="2" type="ORF">GCM10010466_07890</name>
</gene>
<dbReference type="EMBL" id="BAAAUT010000005">
    <property type="protein sequence ID" value="GAA3119480.1"/>
    <property type="molecule type" value="Genomic_DNA"/>
</dbReference>
<accession>A0ABP6MQX2</accession>
<keyword evidence="3" id="KW-1185">Reference proteome</keyword>
<name>A0ABP6MQX2_9ACTN</name>
<evidence type="ECO:0000313" key="3">
    <source>
        <dbReference type="Proteomes" id="UP001500320"/>
    </source>
</evidence>
<feature type="region of interest" description="Disordered" evidence="1">
    <location>
        <begin position="109"/>
        <end position="131"/>
    </location>
</feature>
<comment type="caution">
    <text evidence="2">The sequence shown here is derived from an EMBL/GenBank/DDBJ whole genome shotgun (WGS) entry which is preliminary data.</text>
</comment>
<dbReference type="Proteomes" id="UP001500320">
    <property type="component" value="Unassembled WGS sequence"/>
</dbReference>
<feature type="compositionally biased region" description="Basic and acidic residues" evidence="1">
    <location>
        <begin position="109"/>
        <end position="125"/>
    </location>
</feature>
<protein>
    <submittedName>
        <fullName evidence="2">Uncharacterized protein</fullName>
    </submittedName>
</protein>
<evidence type="ECO:0000313" key="2">
    <source>
        <dbReference type="EMBL" id="GAA3119480.1"/>
    </source>
</evidence>
<organism evidence="2 3">
    <name type="scientific">Planomonospora alba</name>
    <dbReference type="NCBI Taxonomy" id="161354"/>
    <lineage>
        <taxon>Bacteria</taxon>
        <taxon>Bacillati</taxon>
        <taxon>Actinomycetota</taxon>
        <taxon>Actinomycetes</taxon>
        <taxon>Streptosporangiales</taxon>
        <taxon>Streptosporangiaceae</taxon>
        <taxon>Planomonospora</taxon>
    </lineage>
</organism>
<proteinExistence type="predicted"/>